<name>A0A4R6ECE6_9RHOO</name>
<keyword evidence="2" id="KW-0808">Transferase</keyword>
<dbReference type="RefSeq" id="WP_133589068.1">
    <property type="nucleotide sequence ID" value="NZ_SNVV01000003.1"/>
</dbReference>
<dbReference type="CDD" id="cd04301">
    <property type="entry name" value="NAT_SF"/>
    <property type="match status" value="1"/>
</dbReference>
<dbReference type="GO" id="GO:0004343">
    <property type="term" value="F:glucosamine 6-phosphate N-acetyltransferase activity"/>
    <property type="evidence" value="ECO:0007669"/>
    <property type="project" value="TreeGrafter"/>
</dbReference>
<protein>
    <submittedName>
        <fullName evidence="2">Putative GNAT family N-acyltransferase</fullName>
    </submittedName>
</protein>
<feature type="domain" description="N-acetyltransferase" evidence="1">
    <location>
        <begin position="5"/>
        <end position="143"/>
    </location>
</feature>
<comment type="caution">
    <text evidence="2">The sequence shown here is derived from an EMBL/GenBank/DDBJ whole genome shotgun (WGS) entry which is preliminary data.</text>
</comment>
<dbReference type="Gene3D" id="3.40.630.30">
    <property type="match status" value="1"/>
</dbReference>
<keyword evidence="3" id="KW-1185">Reference proteome</keyword>
<dbReference type="OrthoDB" id="9796171at2"/>
<reference evidence="2 3" key="1">
    <citation type="submission" date="2019-03" db="EMBL/GenBank/DDBJ databases">
        <title>Genomic Encyclopedia of Type Strains, Phase IV (KMG-IV): sequencing the most valuable type-strain genomes for metagenomic binning, comparative biology and taxonomic classification.</title>
        <authorList>
            <person name="Goeker M."/>
        </authorList>
    </citation>
    <scope>NUCLEOTIDE SEQUENCE [LARGE SCALE GENOMIC DNA]</scope>
    <source>
        <strain evidence="2 3">DSM 12121</strain>
    </source>
</reference>
<dbReference type="AlphaFoldDB" id="A0A4R6ECE6"/>
<evidence type="ECO:0000313" key="3">
    <source>
        <dbReference type="Proteomes" id="UP000295129"/>
    </source>
</evidence>
<dbReference type="EMBL" id="SNVV01000003">
    <property type="protein sequence ID" value="TDN55827.1"/>
    <property type="molecule type" value="Genomic_DNA"/>
</dbReference>
<dbReference type="PROSITE" id="PS51186">
    <property type="entry name" value="GNAT"/>
    <property type="match status" value="1"/>
</dbReference>
<dbReference type="PANTHER" id="PTHR13355:SF11">
    <property type="entry name" value="GLUCOSAMINE 6-PHOSPHATE N-ACETYLTRANSFERASE"/>
    <property type="match status" value="1"/>
</dbReference>
<evidence type="ECO:0000259" key="1">
    <source>
        <dbReference type="PROSITE" id="PS51186"/>
    </source>
</evidence>
<dbReference type="InterPro" id="IPR000182">
    <property type="entry name" value="GNAT_dom"/>
</dbReference>
<dbReference type="InterPro" id="IPR039143">
    <property type="entry name" value="GNPNAT1-like"/>
</dbReference>
<dbReference type="PANTHER" id="PTHR13355">
    <property type="entry name" value="GLUCOSAMINE 6-PHOSPHATE N-ACETYLTRANSFERASE"/>
    <property type="match status" value="1"/>
</dbReference>
<keyword evidence="2" id="KW-0012">Acyltransferase</keyword>
<dbReference type="SUPFAM" id="SSF55729">
    <property type="entry name" value="Acyl-CoA N-acyltransferases (Nat)"/>
    <property type="match status" value="1"/>
</dbReference>
<dbReference type="Pfam" id="PF13673">
    <property type="entry name" value="Acetyltransf_10"/>
    <property type="match status" value="1"/>
</dbReference>
<dbReference type="InterPro" id="IPR016181">
    <property type="entry name" value="Acyl_CoA_acyltransferase"/>
</dbReference>
<sequence length="144" mass="15814">MSDGLELSLLDWREAEALALPLREQVFVVEQGVPLELERDEFDPLCRHAVLRQADGRVVATGRLLPDGHIGRMAVAADRRGCGLGGQVLEALVAEARRQGFDAAVLNAQVQAQPFYARHGFVAEGEVFMDAGIPHRTMRRMLAV</sequence>
<proteinExistence type="predicted"/>
<organism evidence="2 3">
    <name type="scientific">Azoarcus indigens</name>
    <dbReference type="NCBI Taxonomy" id="29545"/>
    <lineage>
        <taxon>Bacteria</taxon>
        <taxon>Pseudomonadati</taxon>
        <taxon>Pseudomonadota</taxon>
        <taxon>Betaproteobacteria</taxon>
        <taxon>Rhodocyclales</taxon>
        <taxon>Zoogloeaceae</taxon>
        <taxon>Azoarcus</taxon>
    </lineage>
</organism>
<accession>A0A4R6ECE6</accession>
<evidence type="ECO:0000313" key="2">
    <source>
        <dbReference type="EMBL" id="TDN55827.1"/>
    </source>
</evidence>
<dbReference type="Proteomes" id="UP000295129">
    <property type="component" value="Unassembled WGS sequence"/>
</dbReference>
<gene>
    <name evidence="2" type="ORF">C7389_103164</name>
</gene>